<reference evidence="1 3" key="1">
    <citation type="submission" date="2015-10" db="EMBL/GenBank/DDBJ databases">
        <title>The cercosporin biosynthetic gene cluster was horizontally transferred to several fungal lineages and shown to be expanded in Cercospora beticola based on microsynteny with recipient genomes.</title>
        <authorList>
            <person name="De Jonge R."/>
            <person name="Ebert M.K."/>
            <person name="Suttle J.C."/>
            <person name="Jurick Ii W.M."/>
            <person name="Secor G.A."/>
            <person name="Thomma B.P."/>
            <person name="Van De Peer Y."/>
            <person name="Bolton M.D."/>
        </authorList>
    </citation>
    <scope>NUCLEOTIDE SEQUENCE [LARGE SCALE GENOMIC DNA]</scope>
    <source>
        <strain evidence="1 3">09-40</strain>
    </source>
</reference>
<dbReference type="InterPro" id="IPR036389">
    <property type="entry name" value="RNase_III_sf"/>
</dbReference>
<dbReference type="Proteomes" id="UP000230605">
    <property type="component" value="Chromosome 5"/>
</dbReference>
<evidence type="ECO:0000313" key="4">
    <source>
        <dbReference type="Proteomes" id="UP001302367"/>
    </source>
</evidence>
<dbReference type="GO" id="GO:0004525">
    <property type="term" value="F:ribonuclease III activity"/>
    <property type="evidence" value="ECO:0007669"/>
    <property type="project" value="InterPro"/>
</dbReference>
<accession>A0A2G5HA22</accession>
<evidence type="ECO:0000313" key="1">
    <source>
        <dbReference type="EMBL" id="PIA89143.1"/>
    </source>
</evidence>
<proteinExistence type="predicted"/>
<dbReference type="AlphaFoldDB" id="A0A2G5HA22"/>
<dbReference type="Proteomes" id="UP001302367">
    <property type="component" value="Chromosome 5"/>
</dbReference>
<organism evidence="1 3">
    <name type="scientific">Cercospora beticola</name>
    <name type="common">Sugarbeet leaf spot fungus</name>
    <dbReference type="NCBI Taxonomy" id="122368"/>
    <lineage>
        <taxon>Eukaryota</taxon>
        <taxon>Fungi</taxon>
        <taxon>Dikarya</taxon>
        <taxon>Ascomycota</taxon>
        <taxon>Pezizomycotina</taxon>
        <taxon>Dothideomycetes</taxon>
        <taxon>Dothideomycetidae</taxon>
        <taxon>Mycosphaerellales</taxon>
        <taxon>Mycosphaerellaceae</taxon>
        <taxon>Cercospora</taxon>
    </lineage>
</organism>
<dbReference type="EMBL" id="LKMD01000108">
    <property type="protein sequence ID" value="PIA89143.1"/>
    <property type="molecule type" value="Genomic_DNA"/>
</dbReference>
<name>A0A2G5HA22_CERBT</name>
<sequence length="215" mass="24001">MALTNGNGVWPAPLLDDTHHAQVQNVDIHTGTIAFDNGVRFQFRNPELLRMAVTVKYTLPDVAPGEPMPISNICIARTGDGVLSAILRKGWARQGFPHVEDEYKIWYEFGMNMNSYQTYQCDAIELTPFLQVPGVRPGSMAAMEFWASWDGRKAKATSIEAIIAAVELDLESEAVTKVVMRHMGFYWPENFHQANTMQAAMGTLRGLGIIGKREE</sequence>
<dbReference type="OrthoDB" id="3630217at2759"/>
<dbReference type="EMBL" id="CP134188">
    <property type="protein sequence ID" value="WPB03432.1"/>
    <property type="molecule type" value="Genomic_DNA"/>
</dbReference>
<dbReference type="GO" id="GO:0006396">
    <property type="term" value="P:RNA processing"/>
    <property type="evidence" value="ECO:0007669"/>
    <property type="project" value="InterPro"/>
</dbReference>
<keyword evidence="4" id="KW-1185">Reference proteome</keyword>
<protein>
    <submittedName>
        <fullName evidence="1">Uncharacterized protein</fullName>
    </submittedName>
</protein>
<reference evidence="2 4" key="2">
    <citation type="submission" date="2023-09" db="EMBL/GenBank/DDBJ databases">
        <title>Complete-Gapless Cercospora beticola genome.</title>
        <authorList>
            <person name="Wyatt N.A."/>
            <person name="Spanner R.E."/>
            <person name="Bolton M.D."/>
        </authorList>
    </citation>
    <scope>NUCLEOTIDE SEQUENCE [LARGE SCALE GENOMIC DNA]</scope>
    <source>
        <strain evidence="2">Cb09-40</strain>
    </source>
</reference>
<gene>
    <name evidence="1" type="ORF">CB0940_07476</name>
    <name evidence="2" type="ORF">RHO25_008071</name>
</gene>
<evidence type="ECO:0000313" key="3">
    <source>
        <dbReference type="Proteomes" id="UP000230605"/>
    </source>
</evidence>
<evidence type="ECO:0000313" key="2">
    <source>
        <dbReference type="EMBL" id="WPB03432.1"/>
    </source>
</evidence>
<dbReference type="SUPFAM" id="SSF69065">
    <property type="entry name" value="RNase III domain-like"/>
    <property type="match status" value="1"/>
</dbReference>